<evidence type="ECO:0000256" key="1">
    <source>
        <dbReference type="ARBA" id="ARBA00004613"/>
    </source>
</evidence>
<comment type="similarity">
    <text evidence="5">Belongs to the cysteine-rich repeat secretory protein family.</text>
</comment>
<sequence>MDNKKMSVPLIVLSTLFFQLTARAGPLFHVCTINEKFTANSQYEKNLKILLHDLYYRTPVTGYEYEFVTGTNNDSVYRSALCRGDVSSADCRTCIFKATEGIHQICPDNVGANIWYEHCSLENSNLNSFGNPLSTGYYSKSHYDANIPVSHSSLSQIKGLLNILSHEASA</sequence>
<evidence type="ECO:0000313" key="8">
    <source>
        <dbReference type="EMBL" id="KAL3523341.1"/>
    </source>
</evidence>
<dbReference type="PANTHER" id="PTHR32411">
    <property type="entry name" value="CYSTEINE-RICH REPEAT SECRETORY PROTEIN 38-RELATED"/>
    <property type="match status" value="1"/>
</dbReference>
<keyword evidence="3 6" id="KW-0732">Signal</keyword>
<evidence type="ECO:0000313" key="9">
    <source>
        <dbReference type="Proteomes" id="UP001630127"/>
    </source>
</evidence>
<evidence type="ECO:0000256" key="2">
    <source>
        <dbReference type="ARBA" id="ARBA00022525"/>
    </source>
</evidence>
<accession>A0ABD2ZV92</accession>
<name>A0ABD2ZV92_9GENT</name>
<organism evidence="8 9">
    <name type="scientific">Cinchona calisaya</name>
    <dbReference type="NCBI Taxonomy" id="153742"/>
    <lineage>
        <taxon>Eukaryota</taxon>
        <taxon>Viridiplantae</taxon>
        <taxon>Streptophyta</taxon>
        <taxon>Embryophyta</taxon>
        <taxon>Tracheophyta</taxon>
        <taxon>Spermatophyta</taxon>
        <taxon>Magnoliopsida</taxon>
        <taxon>eudicotyledons</taxon>
        <taxon>Gunneridae</taxon>
        <taxon>Pentapetalae</taxon>
        <taxon>asterids</taxon>
        <taxon>lamiids</taxon>
        <taxon>Gentianales</taxon>
        <taxon>Rubiaceae</taxon>
        <taxon>Cinchonoideae</taxon>
        <taxon>Cinchoneae</taxon>
        <taxon>Cinchona</taxon>
    </lineage>
</organism>
<reference evidence="8 9" key="1">
    <citation type="submission" date="2024-11" db="EMBL/GenBank/DDBJ databases">
        <title>A near-complete genome assembly of Cinchona calisaya.</title>
        <authorList>
            <person name="Lian D.C."/>
            <person name="Zhao X.W."/>
            <person name="Wei L."/>
        </authorList>
    </citation>
    <scope>NUCLEOTIDE SEQUENCE [LARGE SCALE GENOMIC DNA]</scope>
    <source>
        <tissue evidence="8">Nenye</tissue>
    </source>
</reference>
<dbReference type="Proteomes" id="UP001630127">
    <property type="component" value="Unassembled WGS sequence"/>
</dbReference>
<gene>
    <name evidence="8" type="ORF">ACH5RR_016175</name>
</gene>
<protein>
    <recommendedName>
        <fullName evidence="7">Gnk2-homologous domain-containing protein</fullName>
    </recommendedName>
</protein>
<evidence type="ECO:0000256" key="5">
    <source>
        <dbReference type="ARBA" id="ARBA00038515"/>
    </source>
</evidence>
<dbReference type="GO" id="GO:0005576">
    <property type="term" value="C:extracellular region"/>
    <property type="evidence" value="ECO:0007669"/>
    <property type="project" value="UniProtKB-SubCell"/>
</dbReference>
<dbReference type="InterPro" id="IPR002902">
    <property type="entry name" value="GNK2"/>
</dbReference>
<dbReference type="InterPro" id="IPR050581">
    <property type="entry name" value="CRR_secretory_protein"/>
</dbReference>
<evidence type="ECO:0000259" key="7">
    <source>
        <dbReference type="PROSITE" id="PS51473"/>
    </source>
</evidence>
<feature type="signal peptide" evidence="6">
    <location>
        <begin position="1"/>
        <end position="24"/>
    </location>
</feature>
<keyword evidence="4" id="KW-0677">Repeat</keyword>
<proteinExistence type="inferred from homology"/>
<keyword evidence="2" id="KW-0964">Secreted</keyword>
<dbReference type="EMBL" id="JBJUIK010000007">
    <property type="protein sequence ID" value="KAL3523341.1"/>
    <property type="molecule type" value="Genomic_DNA"/>
</dbReference>
<dbReference type="PANTHER" id="PTHR32411:SF43">
    <property type="entry name" value="CYSTEINE-RICH REPEAT SECRETORY PROTEIN 38"/>
    <property type="match status" value="1"/>
</dbReference>
<dbReference type="Pfam" id="PF01657">
    <property type="entry name" value="Stress-antifung"/>
    <property type="match status" value="1"/>
</dbReference>
<dbReference type="PROSITE" id="PS51473">
    <property type="entry name" value="GNK2"/>
    <property type="match status" value="1"/>
</dbReference>
<dbReference type="InterPro" id="IPR038408">
    <property type="entry name" value="GNK2_sf"/>
</dbReference>
<feature type="chain" id="PRO_5044811649" description="Gnk2-homologous domain-containing protein" evidence="6">
    <location>
        <begin position="25"/>
        <end position="170"/>
    </location>
</feature>
<dbReference type="AlphaFoldDB" id="A0ABD2ZV92"/>
<evidence type="ECO:0000256" key="3">
    <source>
        <dbReference type="ARBA" id="ARBA00022729"/>
    </source>
</evidence>
<keyword evidence="9" id="KW-1185">Reference proteome</keyword>
<feature type="domain" description="Gnk2-homologous" evidence="7">
    <location>
        <begin position="25"/>
        <end position="128"/>
    </location>
</feature>
<comment type="subcellular location">
    <subcellularLocation>
        <location evidence="1">Secreted</location>
    </subcellularLocation>
</comment>
<dbReference type="Gene3D" id="3.30.430.20">
    <property type="entry name" value="Gnk2 domain, C-X8-C-X2-C motif"/>
    <property type="match status" value="1"/>
</dbReference>
<comment type="caution">
    <text evidence="8">The sequence shown here is derived from an EMBL/GenBank/DDBJ whole genome shotgun (WGS) entry which is preliminary data.</text>
</comment>
<evidence type="ECO:0000256" key="6">
    <source>
        <dbReference type="SAM" id="SignalP"/>
    </source>
</evidence>
<evidence type="ECO:0000256" key="4">
    <source>
        <dbReference type="ARBA" id="ARBA00022737"/>
    </source>
</evidence>
<dbReference type="CDD" id="cd23509">
    <property type="entry name" value="Gnk2-like"/>
    <property type="match status" value="1"/>
</dbReference>